<dbReference type="PROSITE" id="PS50405">
    <property type="entry name" value="GST_CTER"/>
    <property type="match status" value="1"/>
</dbReference>
<keyword evidence="12 16" id="KW-0869">Chloride channel</keyword>
<dbReference type="SUPFAM" id="SSF52833">
    <property type="entry name" value="Thioredoxin-like"/>
    <property type="match status" value="1"/>
</dbReference>
<comment type="subcellular location">
    <subcellularLocation>
        <location evidence="1">Cell membrane</location>
        <topology evidence="1">Single-pass membrane protein</topology>
    </subcellularLocation>
    <subcellularLocation>
        <location evidence="16">Membrane</location>
        <topology evidence="16">Single-pass membrane protein</topology>
    </subcellularLocation>
    <subcellularLocation>
        <location evidence="16">Cytoplasm</location>
    </subcellularLocation>
</comment>
<comment type="similarity">
    <text evidence="2 16">Belongs to the chloride channel CLIC family.</text>
</comment>
<dbReference type="PANTHER" id="PTHR45476:SF1">
    <property type="entry name" value="CHLORIDE INTRACELLULAR CHANNEL PROTEIN 6"/>
    <property type="match status" value="1"/>
</dbReference>
<dbReference type="InterPro" id="IPR036282">
    <property type="entry name" value="Glutathione-S-Trfase_C_sf"/>
</dbReference>
<evidence type="ECO:0000256" key="9">
    <source>
        <dbReference type="ARBA" id="ARBA00023002"/>
    </source>
</evidence>
<name>A0A8C5PCA7_9ANUR</name>
<dbReference type="OrthoDB" id="1935530at2759"/>
<dbReference type="InterPro" id="IPR010987">
    <property type="entry name" value="Glutathione-S-Trfase_C-like"/>
</dbReference>
<keyword evidence="3 16" id="KW-0813">Transport</keyword>
<dbReference type="InterPro" id="IPR036249">
    <property type="entry name" value="Thioredoxin-like_sf"/>
</dbReference>
<feature type="compositionally biased region" description="Basic and acidic residues" evidence="17">
    <location>
        <begin position="297"/>
        <end position="310"/>
    </location>
</feature>
<reference evidence="19" key="1">
    <citation type="submission" date="2025-08" db="UniProtKB">
        <authorList>
            <consortium name="Ensembl"/>
        </authorList>
    </citation>
    <scope>IDENTIFICATION</scope>
</reference>
<dbReference type="GO" id="GO:0016491">
    <property type="term" value="F:oxidoreductase activity"/>
    <property type="evidence" value="ECO:0007669"/>
    <property type="project" value="UniProtKB-KW"/>
</dbReference>
<feature type="region of interest" description="Disordered" evidence="17">
    <location>
        <begin position="1"/>
        <end position="377"/>
    </location>
</feature>
<keyword evidence="9" id="KW-0560">Oxidoreductase</keyword>
<evidence type="ECO:0000256" key="3">
    <source>
        <dbReference type="ARBA" id="ARBA00022448"/>
    </source>
</evidence>
<dbReference type="PANTHER" id="PTHR45476">
    <property type="entry name" value="CHLORIDE INTRACELLULAR CHANNEL PROTEIN 6-RELATED"/>
    <property type="match status" value="1"/>
</dbReference>
<evidence type="ECO:0000256" key="15">
    <source>
        <dbReference type="ARBA" id="ARBA00024167"/>
    </source>
</evidence>
<protein>
    <recommendedName>
        <fullName evidence="16">Chloride intracellular channel protein</fullName>
    </recommendedName>
</protein>
<dbReference type="FunFam" id="1.20.1050.10:FF:000001">
    <property type="entry name" value="Chloride intracellular channel 2"/>
    <property type="match status" value="1"/>
</dbReference>
<organism evidence="19 20">
    <name type="scientific">Leptobrachium leishanense</name>
    <name type="common">Leishan spiny toad</name>
    <dbReference type="NCBI Taxonomy" id="445787"/>
    <lineage>
        <taxon>Eukaryota</taxon>
        <taxon>Metazoa</taxon>
        <taxon>Chordata</taxon>
        <taxon>Craniata</taxon>
        <taxon>Vertebrata</taxon>
        <taxon>Euteleostomi</taxon>
        <taxon>Amphibia</taxon>
        <taxon>Batrachia</taxon>
        <taxon>Anura</taxon>
        <taxon>Pelobatoidea</taxon>
        <taxon>Megophryidae</taxon>
        <taxon>Leptobrachium</taxon>
    </lineage>
</organism>
<proteinExistence type="inferred from homology"/>
<keyword evidence="6" id="KW-0812">Transmembrane</keyword>
<dbReference type="FunFam" id="3.40.30.10:FF:000021">
    <property type="entry name" value="Chloride intracellular channel 4"/>
    <property type="match status" value="1"/>
</dbReference>
<keyword evidence="4" id="KW-1003">Cell membrane</keyword>
<comment type="domain">
    <text evidence="16">Members of this family may change from a globular, soluble state to a state where the N-terminal domain is inserted into the membrane and functions as chloride channel. A conformation change of the N-terminal domain is thought to expose hydrophobic surfaces that trigger membrane insertion.</text>
</comment>
<feature type="compositionally biased region" description="Basic and acidic residues" evidence="17">
    <location>
        <begin position="242"/>
        <end position="267"/>
    </location>
</feature>
<dbReference type="InterPro" id="IPR040079">
    <property type="entry name" value="Glutathione_S-Trfase"/>
</dbReference>
<reference evidence="19" key="2">
    <citation type="submission" date="2025-09" db="UniProtKB">
        <authorList>
            <consortium name="Ensembl"/>
        </authorList>
    </citation>
    <scope>IDENTIFICATION</scope>
</reference>
<dbReference type="SUPFAM" id="SSF47616">
    <property type="entry name" value="GST C-terminal domain-like"/>
    <property type="match status" value="1"/>
</dbReference>
<feature type="compositionally biased region" description="Acidic residues" evidence="17">
    <location>
        <begin position="49"/>
        <end position="61"/>
    </location>
</feature>
<evidence type="ECO:0000256" key="10">
    <source>
        <dbReference type="ARBA" id="ARBA00023065"/>
    </source>
</evidence>
<keyword evidence="10 16" id="KW-0406">Ion transport</keyword>
<evidence type="ECO:0000256" key="5">
    <source>
        <dbReference type="ARBA" id="ARBA00022490"/>
    </source>
</evidence>
<evidence type="ECO:0000256" key="7">
    <source>
        <dbReference type="ARBA" id="ARBA00022882"/>
    </source>
</evidence>
<evidence type="ECO:0000256" key="12">
    <source>
        <dbReference type="ARBA" id="ARBA00023173"/>
    </source>
</evidence>
<feature type="compositionally biased region" description="Basic and acidic residues" evidence="17">
    <location>
        <begin position="202"/>
        <end position="214"/>
    </location>
</feature>
<keyword evidence="14 16" id="KW-0407">Ion channel</keyword>
<sequence>MAETAGEQLAGAGPEPKSDEVAQGVPQVSTPTAGETSAGGDVEVKKEEEVTETEATGEETPAEVKEDPTEAAEIVVVDPKVDEGGEEEEGTEVLTPGSIDIKEEEGSGTEVLTPGSIEIKEEGVEDIPRPSEDEESVKPEMKGEEKDRMRIEEEDGSPPHHEGDAKGEDQEEKEEEDGNKASSSESSSEGVSSSDEEEEKEEEHVEGKDERVVEIGEAGPQDEEEGEQVSPGGVEGEGVETLDERLEVDVDTTKNEEEPKEGDEKPGVNEVPEVSEGEGQGTGEESREEASAGTAEHVVDSTQERHKEPPEEIGFVEGEQTIESQGTTNEHTELEESPETASLVDIEQTEQSPELEEETSITSGKDQERVPETGEEEIRENGLITNLGMPLEVSQEHEISLFVKAGSDGESVGNCPFSQRLFMILWLKGVVFNVTTVDLKRKPADLQNLAPGTNPPFMTFDGEVKTDVNKIEEFLEDKLAMPRYPKLAPKHPESNSAGNDVFAKFSAYIKNPRKDLNETLEKNMLKSIKKLNDFLNSPLSDEIDAYSTEDVLVSSRKFLDGDELTLADCNLLPKLHIIKVVAKKFRNFEIPTEMTGIWRYLNNAYARDEFTNTCPADSEIEFAYLGVAKKTNQNDK</sequence>
<evidence type="ECO:0000256" key="4">
    <source>
        <dbReference type="ARBA" id="ARBA00022475"/>
    </source>
</evidence>
<evidence type="ECO:0000256" key="13">
    <source>
        <dbReference type="ARBA" id="ARBA00023214"/>
    </source>
</evidence>
<dbReference type="GO" id="GO:0005254">
    <property type="term" value="F:chloride channel activity"/>
    <property type="evidence" value="ECO:0007669"/>
    <property type="project" value="UniProtKB-KW"/>
</dbReference>
<comment type="catalytic activity">
    <reaction evidence="15">
        <text>chloride(in) = chloride(out)</text>
        <dbReference type="Rhea" id="RHEA:29823"/>
        <dbReference type="ChEBI" id="CHEBI:17996"/>
    </reaction>
</comment>
<dbReference type="NCBIfam" id="TIGR00862">
    <property type="entry name" value="O-ClC"/>
    <property type="match status" value="1"/>
</dbReference>
<keyword evidence="20" id="KW-1185">Reference proteome</keyword>
<dbReference type="SFLD" id="SFLDG00358">
    <property type="entry name" value="Main_(cytGST)"/>
    <property type="match status" value="1"/>
</dbReference>
<evidence type="ECO:0000256" key="2">
    <source>
        <dbReference type="ARBA" id="ARBA00007655"/>
    </source>
</evidence>
<dbReference type="Proteomes" id="UP000694569">
    <property type="component" value="Unplaced"/>
</dbReference>
<evidence type="ECO:0000256" key="1">
    <source>
        <dbReference type="ARBA" id="ARBA00004162"/>
    </source>
</evidence>
<dbReference type="InterPro" id="IPR002946">
    <property type="entry name" value="CLIC"/>
</dbReference>
<evidence type="ECO:0000256" key="16">
    <source>
        <dbReference type="RuleBase" id="RU362009"/>
    </source>
</evidence>
<keyword evidence="5 16" id="KW-0963">Cytoplasm</keyword>
<dbReference type="GO" id="GO:0034707">
    <property type="term" value="C:chloride channel complex"/>
    <property type="evidence" value="ECO:0007669"/>
    <property type="project" value="UniProtKB-KW"/>
</dbReference>
<feature type="compositionally biased region" description="Basic and acidic residues" evidence="17">
    <location>
        <begin position="118"/>
        <end position="168"/>
    </location>
</feature>
<keyword evidence="7 16" id="KW-0851">Voltage-gated channel</keyword>
<feature type="domain" description="GST C-terminal" evidence="18">
    <location>
        <begin position="461"/>
        <end position="636"/>
    </location>
</feature>
<accession>A0A8C5PCA7</accession>
<dbReference type="SFLD" id="SFLDS00019">
    <property type="entry name" value="Glutathione_Transferase_(cytos"/>
    <property type="match status" value="1"/>
</dbReference>
<dbReference type="Pfam" id="PF22441">
    <property type="entry name" value="CLIC-like_N"/>
    <property type="match status" value="1"/>
</dbReference>
<evidence type="ECO:0000256" key="17">
    <source>
        <dbReference type="SAM" id="MobiDB-lite"/>
    </source>
</evidence>
<dbReference type="InterPro" id="IPR053823">
    <property type="entry name" value="CLIC_N"/>
</dbReference>
<keyword evidence="8" id="KW-1133">Transmembrane helix</keyword>
<feature type="compositionally biased region" description="Low complexity" evidence="17">
    <location>
        <begin position="180"/>
        <end position="193"/>
    </location>
</feature>
<feature type="compositionally biased region" description="Polar residues" evidence="17">
    <location>
        <begin position="26"/>
        <end position="35"/>
    </location>
</feature>
<evidence type="ECO:0000313" key="20">
    <source>
        <dbReference type="Proteomes" id="UP000694569"/>
    </source>
</evidence>
<dbReference type="CDD" id="cd03061">
    <property type="entry name" value="GST_N_CLIC"/>
    <property type="match status" value="1"/>
</dbReference>
<dbReference type="Ensembl" id="ENSLLET00000013024.1">
    <property type="protein sequence ID" value="ENSLLEP00000012534.1"/>
    <property type="gene ID" value="ENSLLEG00000007876.1"/>
</dbReference>
<evidence type="ECO:0000313" key="19">
    <source>
        <dbReference type="Ensembl" id="ENSLLEP00000012534.1"/>
    </source>
</evidence>
<dbReference type="Gene3D" id="1.20.1050.10">
    <property type="match status" value="1"/>
</dbReference>
<dbReference type="Gene3D" id="3.40.30.10">
    <property type="entry name" value="Glutaredoxin"/>
    <property type="match status" value="1"/>
</dbReference>
<keyword evidence="11" id="KW-0472">Membrane</keyword>
<dbReference type="GO" id="GO:0005737">
    <property type="term" value="C:cytoplasm"/>
    <property type="evidence" value="ECO:0007669"/>
    <property type="project" value="UniProtKB-SubCell"/>
</dbReference>
<keyword evidence="13 16" id="KW-0868">Chloride</keyword>
<dbReference type="GeneTree" id="ENSGT00940000159602"/>
<dbReference type="GO" id="GO:0005886">
    <property type="term" value="C:plasma membrane"/>
    <property type="evidence" value="ECO:0007669"/>
    <property type="project" value="UniProtKB-SubCell"/>
</dbReference>
<evidence type="ECO:0000256" key="8">
    <source>
        <dbReference type="ARBA" id="ARBA00022989"/>
    </source>
</evidence>
<dbReference type="PRINTS" id="PR01263">
    <property type="entry name" value="INTCLCHANNEL"/>
</dbReference>
<gene>
    <name evidence="19" type="primary">CLIC6</name>
</gene>
<evidence type="ECO:0000256" key="6">
    <source>
        <dbReference type="ARBA" id="ARBA00022692"/>
    </source>
</evidence>
<evidence type="ECO:0000256" key="11">
    <source>
        <dbReference type="ARBA" id="ARBA00023136"/>
    </source>
</evidence>
<evidence type="ECO:0000259" key="18">
    <source>
        <dbReference type="PROSITE" id="PS50405"/>
    </source>
</evidence>
<evidence type="ECO:0000256" key="14">
    <source>
        <dbReference type="ARBA" id="ARBA00023303"/>
    </source>
</evidence>
<dbReference type="AlphaFoldDB" id="A0A8C5PCA7"/>